<reference evidence="8 9" key="1">
    <citation type="submission" date="2020-07" db="EMBL/GenBank/DDBJ databases">
        <title>Sequencing the genomes of 1000 actinobacteria strains.</title>
        <authorList>
            <person name="Klenk H.-P."/>
        </authorList>
    </citation>
    <scope>NUCLEOTIDE SEQUENCE [LARGE SCALE GENOMIC DNA]</scope>
    <source>
        <strain evidence="8 9">DSM 23987</strain>
    </source>
</reference>
<dbReference type="InterPro" id="IPR019800">
    <property type="entry name" value="Glyco_hydro_3_AS"/>
</dbReference>
<feature type="chain" id="PRO_5038370357" description="beta-N-acetylhexosaminidase" evidence="6">
    <location>
        <begin position="24"/>
        <end position="476"/>
    </location>
</feature>
<comment type="catalytic activity">
    <reaction evidence="1">
        <text>Hydrolysis of terminal non-reducing N-acetyl-D-hexosamine residues in N-acetyl-beta-D-hexosaminides.</text>
        <dbReference type="EC" id="3.2.1.52"/>
    </reaction>
</comment>
<dbReference type="AlphaFoldDB" id="A0A852WQZ1"/>
<evidence type="ECO:0000256" key="6">
    <source>
        <dbReference type="SAM" id="SignalP"/>
    </source>
</evidence>
<accession>A0A852WQZ1</accession>
<dbReference type="PANTHER" id="PTHR30480:SF13">
    <property type="entry name" value="BETA-HEXOSAMINIDASE"/>
    <property type="match status" value="1"/>
</dbReference>
<evidence type="ECO:0000256" key="5">
    <source>
        <dbReference type="ARBA" id="ARBA00023295"/>
    </source>
</evidence>
<dbReference type="GO" id="GO:0009254">
    <property type="term" value="P:peptidoglycan turnover"/>
    <property type="evidence" value="ECO:0007669"/>
    <property type="project" value="TreeGrafter"/>
</dbReference>
<dbReference type="InterPro" id="IPR036365">
    <property type="entry name" value="PGBD-like_sf"/>
</dbReference>
<protein>
    <recommendedName>
        <fullName evidence="3">beta-N-acetylhexosaminidase</fullName>
        <ecNumber evidence="3">3.2.1.52</ecNumber>
    </recommendedName>
</protein>
<evidence type="ECO:0000256" key="3">
    <source>
        <dbReference type="ARBA" id="ARBA00012663"/>
    </source>
</evidence>
<dbReference type="SUPFAM" id="SSF47090">
    <property type="entry name" value="PGBD-like"/>
    <property type="match status" value="1"/>
</dbReference>
<dbReference type="GO" id="GO:0004563">
    <property type="term" value="F:beta-N-acetylhexosaminidase activity"/>
    <property type="evidence" value="ECO:0007669"/>
    <property type="project" value="UniProtKB-EC"/>
</dbReference>
<organism evidence="8 9">
    <name type="scientific">Pedococcus badiiscoriae</name>
    <dbReference type="NCBI Taxonomy" id="642776"/>
    <lineage>
        <taxon>Bacteria</taxon>
        <taxon>Bacillati</taxon>
        <taxon>Actinomycetota</taxon>
        <taxon>Actinomycetes</taxon>
        <taxon>Micrococcales</taxon>
        <taxon>Intrasporangiaceae</taxon>
        <taxon>Pedococcus</taxon>
    </lineage>
</organism>
<keyword evidence="4 8" id="KW-0378">Hydrolase</keyword>
<evidence type="ECO:0000256" key="4">
    <source>
        <dbReference type="ARBA" id="ARBA00022801"/>
    </source>
</evidence>
<name>A0A852WQZ1_9MICO</name>
<keyword evidence="5 8" id="KW-0326">Glycosidase</keyword>
<feature type="domain" description="Glycoside hydrolase family 3 N-terminal" evidence="7">
    <location>
        <begin position="57"/>
        <end position="379"/>
    </location>
</feature>
<dbReference type="InterPro" id="IPR050226">
    <property type="entry name" value="NagZ_Beta-hexosaminidase"/>
</dbReference>
<dbReference type="EMBL" id="JACCAB010000001">
    <property type="protein sequence ID" value="NYG08625.1"/>
    <property type="molecule type" value="Genomic_DNA"/>
</dbReference>
<comment type="caution">
    <text evidence="8">The sequence shown here is derived from an EMBL/GenBank/DDBJ whole genome shotgun (WGS) entry which is preliminary data.</text>
</comment>
<dbReference type="PANTHER" id="PTHR30480">
    <property type="entry name" value="BETA-HEXOSAMINIDASE-RELATED"/>
    <property type="match status" value="1"/>
</dbReference>
<sequence>MRRALPTGAVSVLGGALAIALVAGVTTTVTTTAAAGAAATPDSLARAAFTRMTEVQRIGQLFMVGTPATGLTAGAASAITSRHVGNLILTGRTYAGAAPVRYLAASADRLTTAGATAGVPLYVAADQEGGQVQVLQGPGFSRMPTALTQGSWTDTTLTADARIWGRQLTRAGVDLNLAPVVDTVPASLGTRNIPIGHYFREYGYTPAVVAAKGSDVVRGERSVGLAVTAKHFPGLGHVTANTDTTGGVTDSVTTRTSGDLAPFRSAIAAGARVVMVSLAAYSKIDPARPAAFSPTVVTGMLRTDLGFTGVVMSDDLGNARQVAAWSPGARATSFIAVGGDIVLTVNSSVLPAMVDAVSARAASDPAFRAKVDAAAYRVLLAKAADGMLAPRVVTDGVLRTATVSALQRWLGVTVTGTFGATTVRALQARVGTPADGQWGPQSLAAMQAYLGIGRDVARTWNTRTVSALQAYLTTQL</sequence>
<keyword evidence="6" id="KW-0732">Signal</keyword>
<dbReference type="EC" id="3.2.1.52" evidence="3"/>
<dbReference type="GO" id="GO:0005975">
    <property type="term" value="P:carbohydrate metabolic process"/>
    <property type="evidence" value="ECO:0007669"/>
    <property type="project" value="InterPro"/>
</dbReference>
<dbReference type="InterPro" id="IPR001764">
    <property type="entry name" value="Glyco_hydro_3_N"/>
</dbReference>
<comment type="similarity">
    <text evidence="2">Belongs to the glycosyl hydrolase 3 family.</text>
</comment>
<evidence type="ECO:0000259" key="7">
    <source>
        <dbReference type="Pfam" id="PF00933"/>
    </source>
</evidence>
<dbReference type="SUPFAM" id="SSF51445">
    <property type="entry name" value="(Trans)glycosidases"/>
    <property type="match status" value="1"/>
</dbReference>
<evidence type="ECO:0000313" key="9">
    <source>
        <dbReference type="Proteomes" id="UP000573599"/>
    </source>
</evidence>
<feature type="signal peptide" evidence="6">
    <location>
        <begin position="1"/>
        <end position="23"/>
    </location>
</feature>
<proteinExistence type="inferred from homology"/>
<dbReference type="InterPro" id="IPR036962">
    <property type="entry name" value="Glyco_hydro_3_N_sf"/>
</dbReference>
<dbReference type="Proteomes" id="UP000573599">
    <property type="component" value="Unassembled WGS sequence"/>
</dbReference>
<dbReference type="Gene3D" id="3.20.20.300">
    <property type="entry name" value="Glycoside hydrolase, family 3, N-terminal domain"/>
    <property type="match status" value="1"/>
</dbReference>
<keyword evidence="9" id="KW-1185">Reference proteome</keyword>
<evidence type="ECO:0000313" key="8">
    <source>
        <dbReference type="EMBL" id="NYG08625.1"/>
    </source>
</evidence>
<evidence type="ECO:0000256" key="1">
    <source>
        <dbReference type="ARBA" id="ARBA00001231"/>
    </source>
</evidence>
<dbReference type="RefSeq" id="WP_179423183.1">
    <property type="nucleotide sequence ID" value="NZ_JACCAB010000001.1"/>
</dbReference>
<evidence type="ECO:0000256" key="2">
    <source>
        <dbReference type="ARBA" id="ARBA00005336"/>
    </source>
</evidence>
<gene>
    <name evidence="8" type="ORF">BJ986_003112</name>
</gene>
<dbReference type="PROSITE" id="PS00775">
    <property type="entry name" value="GLYCOSYL_HYDROL_F3"/>
    <property type="match status" value="1"/>
</dbReference>
<dbReference type="Pfam" id="PF00933">
    <property type="entry name" value="Glyco_hydro_3"/>
    <property type="match status" value="1"/>
</dbReference>
<dbReference type="InterPro" id="IPR017853">
    <property type="entry name" value="GH"/>
</dbReference>